<evidence type="ECO:0000313" key="3">
    <source>
        <dbReference type="WBParaSite" id="maker-E.canG7_contigs_2658-snap-gene-0.50-mRNA-1"/>
    </source>
</evidence>
<name>A0A915ETM4_9CEST</name>
<keyword evidence="2" id="KW-1185">Reference proteome</keyword>
<proteinExistence type="predicted"/>
<feature type="region of interest" description="Disordered" evidence="1">
    <location>
        <begin position="93"/>
        <end position="124"/>
    </location>
</feature>
<dbReference type="AlphaFoldDB" id="A0A915ETM4"/>
<accession>A0A915ETM4</accession>
<dbReference type="Proteomes" id="UP000887562">
    <property type="component" value="Unplaced"/>
</dbReference>
<dbReference type="WBParaSite" id="maker-E.canG7_contigs_2658-snap-gene-0.50-mRNA-1">
    <property type="protein sequence ID" value="maker-E.canG7_contigs_2658-snap-gene-0.50-mRNA-1"/>
    <property type="gene ID" value="EcG7_02029"/>
</dbReference>
<evidence type="ECO:0000313" key="2">
    <source>
        <dbReference type="Proteomes" id="UP000887562"/>
    </source>
</evidence>
<organism evidence="2 3">
    <name type="scientific">Echinococcus canadensis</name>
    <dbReference type="NCBI Taxonomy" id="519352"/>
    <lineage>
        <taxon>Eukaryota</taxon>
        <taxon>Metazoa</taxon>
        <taxon>Spiralia</taxon>
        <taxon>Lophotrochozoa</taxon>
        <taxon>Platyhelminthes</taxon>
        <taxon>Cestoda</taxon>
        <taxon>Eucestoda</taxon>
        <taxon>Cyclophyllidea</taxon>
        <taxon>Taeniidae</taxon>
        <taxon>Echinococcus</taxon>
        <taxon>Echinococcus canadensis group</taxon>
    </lineage>
</organism>
<sequence length="670" mass="74820">MGGLECEICVLVLTNQVQACSTPQTALTSMVAGAYTKGNGSRSKPVYLKYAERPRTRDYREKGKGWQRSKSSMYDNSSDLYFCEKRMSYDRYRRAQSSMSDRRTGKNSSSYEIDCPAKKPRRRRASVEAIVQSAKPESTAIGQSTAPIGLPIQKRVQTYKEGGVDRDCVAPNKPIYGWTHTSNYKSSEKGQIIEREGPKARAYTPRYETSGGDVRAFPYAESERNVKTHECKQRCMEMLVSTESFRGRPGAAESDETADYTTDEAEPYPVYSTFRPEVNSDMDKYLNEMRIELKSAEVPENRVMEGRVFFDLKEPATVESIGIDINKTLAMTSPDGKVVIPSRDNRSFAPELKLLPNRQLPLVLPDTGSQPTDPSAARRLPNDFALIETIAKKAPLQAGRSAIPFKIYVPENQVPTFTYTSLKGPSVISNYSAEAVVRMGGRTERTGRVPVKVPALGEKNVGYRDENKNYEILVNNKYFTKEEGFDYALGYTESDTGYDKPSKVYAKVLRVVKCPAINLNERTYVADLGSASVSSGKSNPVVDKYRQNPANPSVKNDWDANAYDENNVVTSTTPTVSTSAFTCDYFLELTVDDEVYKGPVILVDQYADNASKRTDISPLSKRNDFKISVGRGHSLLGIDSVMNNLFKSIQLTCASNFFRSYALVYFPLLL</sequence>
<feature type="region of interest" description="Disordered" evidence="1">
    <location>
        <begin position="537"/>
        <end position="558"/>
    </location>
</feature>
<reference evidence="3" key="1">
    <citation type="submission" date="2022-11" db="UniProtKB">
        <authorList>
            <consortium name="WormBaseParasite"/>
        </authorList>
    </citation>
    <scope>IDENTIFICATION</scope>
</reference>
<evidence type="ECO:0000256" key="1">
    <source>
        <dbReference type="SAM" id="MobiDB-lite"/>
    </source>
</evidence>
<protein>
    <submittedName>
        <fullName evidence="3">Uncharacterized protein</fullName>
    </submittedName>
</protein>